<name>A6KMT2_RAT</name>
<organism evidence="1 2">
    <name type="scientific">Rattus norvegicus</name>
    <name type="common">Rat</name>
    <dbReference type="NCBI Taxonomy" id="10116"/>
    <lineage>
        <taxon>Eukaryota</taxon>
        <taxon>Metazoa</taxon>
        <taxon>Chordata</taxon>
        <taxon>Craniata</taxon>
        <taxon>Vertebrata</taxon>
        <taxon>Euteleostomi</taxon>
        <taxon>Mammalia</taxon>
        <taxon>Eutheria</taxon>
        <taxon>Euarchontoglires</taxon>
        <taxon>Glires</taxon>
        <taxon>Rodentia</taxon>
        <taxon>Myomorpha</taxon>
        <taxon>Muroidea</taxon>
        <taxon>Muridae</taxon>
        <taxon>Murinae</taxon>
        <taxon>Rattus</taxon>
    </lineage>
</organism>
<evidence type="ECO:0000313" key="2">
    <source>
        <dbReference type="Proteomes" id="UP000234681"/>
    </source>
</evidence>
<sequence length="49" mass="5362">MVGVVQTIACKISGILRVSQRTRDWRELLKPRPINACPTCPTAGEGILL</sequence>
<dbReference type="AlphaFoldDB" id="A6KMT2"/>
<protein>
    <submittedName>
        <fullName evidence="1">RCG41196</fullName>
    </submittedName>
</protein>
<gene>
    <name evidence="1" type="ORF">rCG_41196</name>
</gene>
<proteinExistence type="predicted"/>
<accession>A6KMT2</accession>
<dbReference type="EMBL" id="CH474069">
    <property type="protein sequence ID" value="EDL84730.1"/>
    <property type="molecule type" value="Genomic_DNA"/>
</dbReference>
<evidence type="ECO:0000313" key="1">
    <source>
        <dbReference type="EMBL" id="EDL84730.1"/>
    </source>
</evidence>
<reference evidence="1 2" key="1">
    <citation type="submission" date="2005-09" db="EMBL/GenBank/DDBJ databases">
        <authorList>
            <person name="Mural R.J."/>
            <person name="Li P.W."/>
            <person name="Adams M.D."/>
            <person name="Amanatides P.G."/>
            <person name="Baden-Tillson H."/>
            <person name="Barnstead M."/>
            <person name="Chin S.H."/>
            <person name="Dew I."/>
            <person name="Evans C.A."/>
            <person name="Ferriera S."/>
            <person name="Flanigan M."/>
            <person name="Fosler C."/>
            <person name="Glodek A."/>
            <person name="Gu Z."/>
            <person name="Holt R.A."/>
            <person name="Jennings D."/>
            <person name="Kraft C.L."/>
            <person name="Lu F."/>
            <person name="Nguyen T."/>
            <person name="Nusskern D.R."/>
            <person name="Pfannkoch C.M."/>
            <person name="Sitter C."/>
            <person name="Sutton G.G."/>
            <person name="Venter J.C."/>
            <person name="Wang Z."/>
            <person name="Woodage T."/>
            <person name="Zheng X.H."/>
            <person name="Zhong F."/>
        </authorList>
    </citation>
    <scope>NUCLEOTIDE SEQUENCE [LARGE SCALE GENOMIC DNA]</scope>
    <source>
        <strain>BN</strain>
        <strain evidence="2">Sprague-Dawley</strain>
    </source>
</reference>
<dbReference type="Proteomes" id="UP000234681">
    <property type="component" value="Chromosome 18"/>
</dbReference>